<dbReference type="GO" id="GO:0003746">
    <property type="term" value="F:translation elongation factor activity"/>
    <property type="evidence" value="ECO:0007669"/>
    <property type="project" value="UniProtKB-KW"/>
</dbReference>
<dbReference type="InterPro" id="IPR020599">
    <property type="entry name" value="Transl_elong_fac_P/YeiP"/>
</dbReference>
<dbReference type="AlphaFoldDB" id="X7ZI92"/>
<organism evidence="3">
    <name type="scientific">Mycobacterium xenopi 4042</name>
    <dbReference type="NCBI Taxonomy" id="1299334"/>
    <lineage>
        <taxon>Bacteria</taxon>
        <taxon>Bacillati</taxon>
        <taxon>Actinomycetota</taxon>
        <taxon>Actinomycetes</taxon>
        <taxon>Mycobacteriales</taxon>
        <taxon>Mycobacteriaceae</taxon>
        <taxon>Mycobacterium</taxon>
    </lineage>
</organism>
<feature type="region of interest" description="Disordered" evidence="1">
    <location>
        <begin position="143"/>
        <end position="171"/>
    </location>
</feature>
<evidence type="ECO:0000259" key="2">
    <source>
        <dbReference type="Pfam" id="PF08207"/>
    </source>
</evidence>
<dbReference type="PANTHER" id="PTHR30053:SF12">
    <property type="entry name" value="ELONGATION FACTOR P (EF-P) FAMILY PROTEIN"/>
    <property type="match status" value="1"/>
</dbReference>
<name>X7ZI92_MYCXE</name>
<dbReference type="FunFam" id="2.30.30.30:FF:000003">
    <property type="entry name" value="Elongation factor P"/>
    <property type="match status" value="1"/>
</dbReference>
<dbReference type="InterPro" id="IPR008991">
    <property type="entry name" value="Translation_prot_SH3-like_sf"/>
</dbReference>
<keyword evidence="3" id="KW-0648">Protein biosynthesis</keyword>
<dbReference type="InterPro" id="IPR036005">
    <property type="entry name" value="Creatinase/aminopeptidase-like"/>
</dbReference>
<dbReference type="Pfam" id="PF08207">
    <property type="entry name" value="EFP_N"/>
    <property type="match status" value="1"/>
</dbReference>
<dbReference type="InterPro" id="IPR013185">
    <property type="entry name" value="Transl_elong_KOW-like"/>
</dbReference>
<dbReference type="EMBL" id="JAOB01000074">
    <property type="protein sequence ID" value="EUA19094.1"/>
    <property type="molecule type" value="Genomic_DNA"/>
</dbReference>
<dbReference type="PATRIC" id="fig|1299334.3.peg.8021"/>
<evidence type="ECO:0000256" key="1">
    <source>
        <dbReference type="SAM" id="MobiDB-lite"/>
    </source>
</evidence>
<dbReference type="Gene3D" id="2.30.30.30">
    <property type="match status" value="1"/>
</dbReference>
<dbReference type="SUPFAM" id="SSF50104">
    <property type="entry name" value="Translation proteins SH3-like domain"/>
    <property type="match status" value="1"/>
</dbReference>
<evidence type="ECO:0000313" key="3">
    <source>
        <dbReference type="EMBL" id="EUA19094.1"/>
    </source>
</evidence>
<reference evidence="3" key="1">
    <citation type="submission" date="2014-01" db="EMBL/GenBank/DDBJ databases">
        <authorList>
            <person name="Brown-Elliot B."/>
            <person name="Wallace R."/>
            <person name="Lenaerts A."/>
            <person name="Ordway D."/>
            <person name="DeGroote M.A."/>
            <person name="Parker T."/>
            <person name="Sizemore C."/>
            <person name="Tallon L.J."/>
            <person name="Sadzewicz L.K."/>
            <person name="Sengamalay N."/>
            <person name="Fraser C.M."/>
            <person name="Hine E."/>
            <person name="Shefchek K.A."/>
            <person name="Das S.P."/>
            <person name="Tettelin H."/>
        </authorList>
    </citation>
    <scope>NUCLEOTIDE SEQUENCE [LARGE SCALE GENOMIC DNA]</scope>
    <source>
        <strain evidence="3">4042</strain>
    </source>
</reference>
<accession>X7ZI92</accession>
<gene>
    <name evidence="3" type="ORF">I553_10194</name>
</gene>
<dbReference type="SUPFAM" id="SSF55920">
    <property type="entry name" value="Creatinase/aminopeptidase"/>
    <property type="match status" value="1"/>
</dbReference>
<dbReference type="InterPro" id="IPR014722">
    <property type="entry name" value="Rib_uL2_dom2"/>
</dbReference>
<dbReference type="Gene3D" id="3.90.230.10">
    <property type="entry name" value="Creatinase/methionine aminopeptidase superfamily"/>
    <property type="match status" value="1"/>
</dbReference>
<keyword evidence="3" id="KW-0251">Elongation factor</keyword>
<sequence length="171" mass="18468">MTVEPGVYLPDRGGVRIEDTLVVADETSGTHRNCSPGSRRNWRSCRRVTHRGNDGDFKNGLVLVIDGQLWQIVEFQHVKPGKGPAFVRTKLKNVVSGKVVDKTYNAGVKWKPPPWTAATPPTCIATAPTLCSWTARTTSSTTCRSRWSATPQVPAGRDAGAGGLHNGPAVH</sequence>
<proteinExistence type="predicted"/>
<feature type="domain" description="Translation elongation factor KOW-like" evidence="2">
    <location>
        <begin position="56"/>
        <end position="109"/>
    </location>
</feature>
<dbReference type="PANTHER" id="PTHR30053">
    <property type="entry name" value="ELONGATION FACTOR P"/>
    <property type="match status" value="1"/>
</dbReference>
<dbReference type="GO" id="GO:0005737">
    <property type="term" value="C:cytoplasm"/>
    <property type="evidence" value="ECO:0007669"/>
    <property type="project" value="TreeGrafter"/>
</dbReference>
<comment type="caution">
    <text evidence="3">The sequence shown here is derived from an EMBL/GenBank/DDBJ whole genome shotgun (WGS) entry which is preliminary data.</text>
</comment>
<protein>
    <submittedName>
        <fullName evidence="3">Elongation factor P (EF-P) KOW-like domain protein</fullName>
    </submittedName>
</protein>